<keyword evidence="1" id="KW-0812">Transmembrane</keyword>
<keyword evidence="1" id="KW-0472">Membrane</keyword>
<evidence type="ECO:0000313" key="2">
    <source>
        <dbReference type="EMBL" id="MBB3120045.1"/>
    </source>
</evidence>
<organism evidence="2 3">
    <name type="scientific">Pseudoduganella violacea</name>
    <dbReference type="NCBI Taxonomy" id="1715466"/>
    <lineage>
        <taxon>Bacteria</taxon>
        <taxon>Pseudomonadati</taxon>
        <taxon>Pseudomonadota</taxon>
        <taxon>Betaproteobacteria</taxon>
        <taxon>Burkholderiales</taxon>
        <taxon>Oxalobacteraceae</taxon>
        <taxon>Telluria group</taxon>
        <taxon>Pseudoduganella</taxon>
    </lineage>
</organism>
<protein>
    <recommendedName>
        <fullName evidence="4">DUF4231 domain-containing protein</fullName>
    </recommendedName>
</protein>
<dbReference type="Proteomes" id="UP000541535">
    <property type="component" value="Unassembled WGS sequence"/>
</dbReference>
<dbReference type="AlphaFoldDB" id="A0A7W5BD00"/>
<keyword evidence="3" id="KW-1185">Reference proteome</keyword>
<sequence length="139" mass="15155">MGTTKTSLKPAARPVPGPVRDLPAEIQRRLDGWFCSFWFFVICHYGFGIGGVVAATIAAATTGEAVKVAAIIASTCMAVVGFVQPDHQYRKLVGAWRILDDAAQRYRHGLIEIEELIDGMKAAEARLQKQEDDTPPGKQ</sequence>
<evidence type="ECO:0008006" key="4">
    <source>
        <dbReference type="Google" id="ProtNLM"/>
    </source>
</evidence>
<name>A0A7W5BD00_9BURK</name>
<accession>A0A7W5BD00</accession>
<proteinExistence type="predicted"/>
<comment type="caution">
    <text evidence="2">The sequence shown here is derived from an EMBL/GenBank/DDBJ whole genome shotgun (WGS) entry which is preliminary data.</text>
</comment>
<reference evidence="2 3" key="1">
    <citation type="submission" date="2020-08" db="EMBL/GenBank/DDBJ databases">
        <title>Genomic Encyclopedia of Type Strains, Phase III (KMG-III): the genomes of soil and plant-associated and newly described type strains.</title>
        <authorList>
            <person name="Whitman W."/>
        </authorList>
    </citation>
    <scope>NUCLEOTIDE SEQUENCE [LARGE SCALE GENOMIC DNA]</scope>
    <source>
        <strain evidence="2 3">CECT 8897</strain>
    </source>
</reference>
<evidence type="ECO:0000256" key="1">
    <source>
        <dbReference type="SAM" id="Phobius"/>
    </source>
</evidence>
<keyword evidence="1" id="KW-1133">Transmembrane helix</keyword>
<dbReference type="RefSeq" id="WP_183441835.1">
    <property type="nucleotide sequence ID" value="NZ_JACHXD010000008.1"/>
</dbReference>
<feature type="transmembrane region" description="Helical" evidence="1">
    <location>
        <begin position="65"/>
        <end position="83"/>
    </location>
</feature>
<gene>
    <name evidence="2" type="ORF">FHS03_003104</name>
</gene>
<evidence type="ECO:0000313" key="3">
    <source>
        <dbReference type="Proteomes" id="UP000541535"/>
    </source>
</evidence>
<feature type="transmembrane region" description="Helical" evidence="1">
    <location>
        <begin position="37"/>
        <end position="59"/>
    </location>
</feature>
<dbReference type="EMBL" id="JACHXD010000008">
    <property type="protein sequence ID" value="MBB3120045.1"/>
    <property type="molecule type" value="Genomic_DNA"/>
</dbReference>